<organism evidence="1 2">
    <name type="scientific">Corynebacterium glucuronolyticum</name>
    <dbReference type="NCBI Taxonomy" id="39791"/>
    <lineage>
        <taxon>Bacteria</taxon>
        <taxon>Bacillati</taxon>
        <taxon>Actinomycetota</taxon>
        <taxon>Actinomycetes</taxon>
        <taxon>Mycobacteriales</taxon>
        <taxon>Corynebacteriaceae</taxon>
        <taxon>Corynebacterium</taxon>
    </lineage>
</organism>
<proteinExistence type="predicted"/>
<dbReference type="RefSeq" id="WP_198481443.1">
    <property type="nucleotide sequence ID" value="NZ_CP066007.1"/>
</dbReference>
<evidence type="ECO:0000313" key="1">
    <source>
        <dbReference type="EMBL" id="QQB46636.1"/>
    </source>
</evidence>
<evidence type="ECO:0000313" key="2">
    <source>
        <dbReference type="Proteomes" id="UP000596145"/>
    </source>
</evidence>
<dbReference type="GeneID" id="92759036"/>
<protein>
    <submittedName>
        <fullName evidence="1">Uncharacterized protein</fullName>
    </submittedName>
</protein>
<name>A0A7T4JV94_9CORY</name>
<dbReference type="AlphaFoldDB" id="A0A7T4JV94"/>
<dbReference type="EMBL" id="CP066007">
    <property type="protein sequence ID" value="QQB46636.1"/>
    <property type="molecule type" value="Genomic_DNA"/>
</dbReference>
<gene>
    <name evidence="1" type="ORF">I6I10_01400</name>
</gene>
<sequence>MLVSSLTFSLGRMVNLIHGGDMTRTENPCQVLYPTASGFLLVTIF</sequence>
<accession>A0A7T4JV94</accession>
<dbReference type="Proteomes" id="UP000596145">
    <property type="component" value="Chromosome"/>
</dbReference>
<reference evidence="1 2" key="1">
    <citation type="submission" date="2020-12" db="EMBL/GenBank/DDBJ databases">
        <title>FDA dAtabase for Regulatory Grade micrObial Sequences (FDA-ARGOS): Supporting development and validation of Infectious Disease Dx tests.</title>
        <authorList>
            <person name="Sproer C."/>
            <person name="Gronow S."/>
            <person name="Severitt S."/>
            <person name="Schroder I."/>
            <person name="Tallon L."/>
            <person name="Sadzewicz L."/>
            <person name="Zhao X."/>
            <person name="Boylan J."/>
            <person name="Ott S."/>
            <person name="Bowen H."/>
            <person name="Vavikolanu K."/>
            <person name="Mehta A."/>
            <person name="Aluvathingal J."/>
            <person name="Nadendla S."/>
            <person name="Lowell S."/>
            <person name="Myers T."/>
            <person name="Yan Y."/>
            <person name="Sichtig H."/>
        </authorList>
    </citation>
    <scope>NUCLEOTIDE SEQUENCE [LARGE SCALE GENOMIC DNA]</scope>
    <source>
        <strain evidence="1 2">FDAARGOS_1053</strain>
    </source>
</reference>